<evidence type="ECO:0000256" key="10">
    <source>
        <dbReference type="SAM" id="MobiDB-lite"/>
    </source>
</evidence>
<feature type="region of interest" description="Disordered" evidence="10">
    <location>
        <begin position="431"/>
        <end position="457"/>
    </location>
</feature>
<comment type="cofactor">
    <cofactor evidence="1">
        <name>Zn(2+)</name>
        <dbReference type="ChEBI" id="CHEBI:29105"/>
    </cofactor>
</comment>
<feature type="domain" description="Sphingomyelin phosphodiesterase C-terminal" evidence="14">
    <location>
        <begin position="314"/>
        <end position="434"/>
    </location>
</feature>
<dbReference type="OrthoDB" id="348678at2759"/>
<dbReference type="AlphaFoldDB" id="F2UAB3"/>
<protein>
    <submittedName>
        <fullName evidence="15">Uncharacterized protein</fullName>
    </submittedName>
</protein>
<evidence type="ECO:0000256" key="7">
    <source>
        <dbReference type="ARBA" id="ARBA00022801"/>
    </source>
</evidence>
<keyword evidence="7" id="KW-0378">Hydrolase</keyword>
<dbReference type="Pfam" id="PF19272">
    <property type="entry name" value="ASMase_C"/>
    <property type="match status" value="1"/>
</dbReference>
<keyword evidence="16" id="KW-1185">Reference proteome</keyword>
<dbReference type="InterPro" id="IPR004843">
    <property type="entry name" value="Calcineurin-like_PHP"/>
</dbReference>
<keyword evidence="8" id="KW-0862">Zinc</keyword>
<feature type="chain" id="PRO_5003287309" evidence="12">
    <location>
        <begin position="26"/>
        <end position="533"/>
    </location>
</feature>
<sequence>MTMCGAVVLWTVLVVALGVGDASLGAPVQGEGKFIWLSDLHVDPYYGTSDAFGGCTSPQQSPVLGAFGCDSPWALVQQAIAQAKATLPDPDFVLVTGDFSRHDNDKVPQPFEMLHALMHNVSELLSTTFPGTHTLHAPLTEAHAEVAISLGNNDVIPDYFLDTTKPDSKLLSLVADAFNSTLTPSELASVRKGGYLMRAVSDTLRLISLNTVIYSPYHVPDSASAHDPLGQFEWLKQQLRDARQANAAVYIVGHIPPTLGSYDKKQNWRTDRITQYNMLLSEFEDVVKAQLFGHLHSDEFRIPHEAARVVPLLIAPSVTPVYRNNPSLRIVTYDRGSGTIVDHHTRYVDVHHPEYGWRDLYSFASQYGVSDLTAKSLNATVTKMANKPAVMHDFLHVLRQGVDQGDCNDECTKEWICLFRAANKTAYQSCIDHSSSGSGGDDDDDDTNTDDETGHKGGKKALLVEGVAGGGGAVVIAAAVVVAVLRSRSKTTNGAYLLVADDSDDEDDEDGGAGDVGVAAHDAAYDDDMGNES</sequence>
<dbReference type="STRING" id="946362.F2UAB3"/>
<dbReference type="SUPFAM" id="SSF56300">
    <property type="entry name" value="Metallo-dependent phosphatases"/>
    <property type="match status" value="1"/>
</dbReference>
<evidence type="ECO:0000256" key="6">
    <source>
        <dbReference type="ARBA" id="ARBA00022729"/>
    </source>
</evidence>
<reference evidence="15" key="1">
    <citation type="submission" date="2009-08" db="EMBL/GenBank/DDBJ databases">
        <title>Annotation of Salpingoeca rosetta.</title>
        <authorList>
            <consortium name="The Broad Institute Genome Sequencing Platform"/>
            <person name="Russ C."/>
            <person name="Cuomo C."/>
            <person name="Burger G."/>
            <person name="Gray M.W."/>
            <person name="Holland P.W.H."/>
            <person name="King N."/>
            <person name="Lang F.B.F."/>
            <person name="Roger A.J."/>
            <person name="Ruiz-Trillo I."/>
            <person name="Young S.K."/>
            <person name="Zeng Q."/>
            <person name="Gargeya S."/>
            <person name="Alvarado L."/>
            <person name="Berlin A."/>
            <person name="Chapman S.B."/>
            <person name="Chen Z."/>
            <person name="Freedman E."/>
            <person name="Gellesch M."/>
            <person name="Goldberg J."/>
            <person name="Griggs A."/>
            <person name="Gujja S."/>
            <person name="Heilman E."/>
            <person name="Heiman D."/>
            <person name="Howarth C."/>
            <person name="Mehta T."/>
            <person name="Neiman D."/>
            <person name="Pearson M."/>
            <person name="Roberts A."/>
            <person name="Saif S."/>
            <person name="Shea T."/>
            <person name="Shenoy N."/>
            <person name="Sisk P."/>
            <person name="Stolte C."/>
            <person name="Sykes S."/>
            <person name="White J."/>
            <person name="Yandava C."/>
            <person name="Haas B."/>
            <person name="Nusbaum C."/>
            <person name="Birren B."/>
        </authorList>
    </citation>
    <scope>NUCLEOTIDE SEQUENCE [LARGE SCALE GENOMIC DNA]</scope>
    <source>
        <strain evidence="15">ATCC 50818</strain>
    </source>
</reference>
<keyword evidence="6 12" id="KW-0732">Signal</keyword>
<evidence type="ECO:0000256" key="9">
    <source>
        <dbReference type="ARBA" id="ARBA00023180"/>
    </source>
</evidence>
<evidence type="ECO:0000256" key="2">
    <source>
        <dbReference type="ARBA" id="ARBA00004613"/>
    </source>
</evidence>
<keyword evidence="11" id="KW-1133">Transmembrane helix</keyword>
<comment type="similarity">
    <text evidence="3">Belongs to the acid sphingomyelinase family.</text>
</comment>
<dbReference type="EMBL" id="GL832966">
    <property type="protein sequence ID" value="EGD73688.1"/>
    <property type="molecule type" value="Genomic_DNA"/>
</dbReference>
<feature type="compositionally biased region" description="Acidic residues" evidence="10">
    <location>
        <begin position="440"/>
        <end position="451"/>
    </location>
</feature>
<feature type="region of interest" description="Disordered" evidence="10">
    <location>
        <begin position="499"/>
        <end position="533"/>
    </location>
</feature>
<dbReference type="GeneID" id="16074547"/>
<dbReference type="Proteomes" id="UP000007799">
    <property type="component" value="Unassembled WGS sequence"/>
</dbReference>
<dbReference type="CDD" id="cd00842">
    <property type="entry name" value="MPP_ASMase"/>
    <property type="match status" value="1"/>
</dbReference>
<name>F2UAB3_SALR5</name>
<feature type="signal peptide" evidence="12">
    <location>
        <begin position="1"/>
        <end position="25"/>
    </location>
</feature>
<evidence type="ECO:0000256" key="11">
    <source>
        <dbReference type="SAM" id="Phobius"/>
    </source>
</evidence>
<dbReference type="PANTHER" id="PTHR10340:SF57">
    <property type="entry name" value="METALLOPHOS DOMAIN-CONTAINING PROTEIN"/>
    <property type="match status" value="1"/>
</dbReference>
<feature type="domain" description="Calcineurin-like phosphoesterase" evidence="13">
    <location>
        <begin position="33"/>
        <end position="297"/>
    </location>
</feature>
<accession>F2UAB3</accession>
<dbReference type="OMA" id="WISEYDD"/>
<evidence type="ECO:0000259" key="14">
    <source>
        <dbReference type="Pfam" id="PF19272"/>
    </source>
</evidence>
<organism evidence="16">
    <name type="scientific">Salpingoeca rosetta (strain ATCC 50818 / BSB-021)</name>
    <dbReference type="NCBI Taxonomy" id="946362"/>
    <lineage>
        <taxon>Eukaryota</taxon>
        <taxon>Choanoflagellata</taxon>
        <taxon>Craspedida</taxon>
        <taxon>Salpingoecidae</taxon>
        <taxon>Salpingoeca</taxon>
    </lineage>
</organism>
<proteinExistence type="inferred from homology"/>
<feature type="compositionally biased region" description="Acidic residues" evidence="10">
    <location>
        <begin position="501"/>
        <end position="512"/>
    </location>
</feature>
<dbReference type="Gene3D" id="3.60.21.10">
    <property type="match status" value="1"/>
</dbReference>
<dbReference type="InterPro" id="IPR029052">
    <property type="entry name" value="Metallo-depent_PP-like"/>
</dbReference>
<keyword evidence="4" id="KW-0964">Secreted</keyword>
<dbReference type="InterPro" id="IPR041805">
    <property type="entry name" value="ASMase/PPN1_MPP"/>
</dbReference>
<dbReference type="InterPro" id="IPR045473">
    <property type="entry name" value="ASM_C"/>
</dbReference>
<dbReference type="InParanoid" id="F2UAB3"/>
<keyword evidence="5" id="KW-0479">Metal-binding</keyword>
<dbReference type="PANTHER" id="PTHR10340">
    <property type="entry name" value="SPHINGOMYELIN PHOSPHODIESTERASE"/>
    <property type="match status" value="1"/>
</dbReference>
<dbReference type="FunCoup" id="F2UAB3">
    <property type="interactions" value="90"/>
</dbReference>
<comment type="subcellular location">
    <subcellularLocation>
        <location evidence="2">Secreted</location>
    </subcellularLocation>
</comment>
<evidence type="ECO:0000313" key="16">
    <source>
        <dbReference type="Proteomes" id="UP000007799"/>
    </source>
</evidence>
<dbReference type="GO" id="GO:0005576">
    <property type="term" value="C:extracellular region"/>
    <property type="evidence" value="ECO:0007669"/>
    <property type="project" value="UniProtKB-SubCell"/>
</dbReference>
<dbReference type="Pfam" id="PF00149">
    <property type="entry name" value="Metallophos"/>
    <property type="match status" value="1"/>
</dbReference>
<evidence type="ECO:0000256" key="5">
    <source>
        <dbReference type="ARBA" id="ARBA00022723"/>
    </source>
</evidence>
<dbReference type="GO" id="GO:0016787">
    <property type="term" value="F:hydrolase activity"/>
    <property type="evidence" value="ECO:0007669"/>
    <property type="project" value="UniProtKB-KW"/>
</dbReference>
<dbReference type="KEGG" id="sre:PTSG_05396"/>
<keyword evidence="11" id="KW-0472">Membrane</keyword>
<dbReference type="RefSeq" id="XP_004993969.1">
    <property type="nucleotide sequence ID" value="XM_004993912.1"/>
</dbReference>
<evidence type="ECO:0000256" key="1">
    <source>
        <dbReference type="ARBA" id="ARBA00001947"/>
    </source>
</evidence>
<dbReference type="eggNOG" id="KOG3770">
    <property type="taxonomic scope" value="Eukaryota"/>
</dbReference>
<evidence type="ECO:0000256" key="3">
    <source>
        <dbReference type="ARBA" id="ARBA00008234"/>
    </source>
</evidence>
<evidence type="ECO:0000259" key="13">
    <source>
        <dbReference type="Pfam" id="PF00149"/>
    </source>
</evidence>
<gene>
    <name evidence="15" type="ORF">PTSG_05396</name>
</gene>
<keyword evidence="9" id="KW-0325">Glycoprotein</keyword>
<evidence type="ECO:0000313" key="15">
    <source>
        <dbReference type="EMBL" id="EGD73688.1"/>
    </source>
</evidence>
<evidence type="ECO:0000256" key="4">
    <source>
        <dbReference type="ARBA" id="ARBA00022525"/>
    </source>
</evidence>
<evidence type="ECO:0000256" key="8">
    <source>
        <dbReference type="ARBA" id="ARBA00022833"/>
    </source>
</evidence>
<dbReference type="GO" id="GO:0046872">
    <property type="term" value="F:metal ion binding"/>
    <property type="evidence" value="ECO:0007669"/>
    <property type="project" value="UniProtKB-KW"/>
</dbReference>
<feature type="transmembrane region" description="Helical" evidence="11">
    <location>
        <begin position="462"/>
        <end position="485"/>
    </location>
</feature>
<keyword evidence="11" id="KW-0812">Transmembrane</keyword>
<evidence type="ECO:0000256" key="12">
    <source>
        <dbReference type="SAM" id="SignalP"/>
    </source>
</evidence>